<organism evidence="2 3">
    <name type="scientific">Janibacter alittae</name>
    <dbReference type="NCBI Taxonomy" id="3115209"/>
    <lineage>
        <taxon>Bacteria</taxon>
        <taxon>Bacillati</taxon>
        <taxon>Actinomycetota</taxon>
        <taxon>Actinomycetes</taxon>
        <taxon>Micrococcales</taxon>
        <taxon>Intrasporangiaceae</taxon>
        <taxon>Janibacter</taxon>
    </lineage>
</organism>
<protein>
    <submittedName>
        <fullName evidence="2">Uncharacterized protein</fullName>
    </submittedName>
</protein>
<proteinExistence type="predicted"/>
<name>A0ABZ2MHG0_9MICO</name>
<evidence type="ECO:0000313" key="2">
    <source>
        <dbReference type="EMBL" id="WXB76448.1"/>
    </source>
</evidence>
<feature type="region of interest" description="Disordered" evidence="1">
    <location>
        <begin position="19"/>
        <end position="44"/>
    </location>
</feature>
<accession>A0ABZ2MHG0</accession>
<sequence>MTPFMTRVAEFIGTPAHEEMADVPPISSRRTTMPETRLSRRVATGTGADRHVALRSLAEQYVCEANAVLGPGKDHLDLVDEPLPDELAFTVTYRDQGARCSTLFSDGRAFGRLVGSFFEGEEARELHGPDALPDLLIRLMEASAESVTPTQAPA</sequence>
<evidence type="ECO:0000313" key="3">
    <source>
        <dbReference type="Proteomes" id="UP001382727"/>
    </source>
</evidence>
<keyword evidence="3" id="KW-1185">Reference proteome</keyword>
<gene>
    <name evidence="2" type="ORF">V1351_16115</name>
</gene>
<evidence type="ECO:0000256" key="1">
    <source>
        <dbReference type="SAM" id="MobiDB-lite"/>
    </source>
</evidence>
<reference evidence="2 3" key="1">
    <citation type="submission" date="2024-02" db="EMBL/GenBank/DDBJ databases">
        <title>Janibacter sp. nov., isolated from gut of marine sandworm.</title>
        <authorList>
            <person name="Kim B."/>
            <person name="Jun M.O."/>
            <person name="Shin N.-R."/>
        </authorList>
    </citation>
    <scope>NUCLEOTIDE SEQUENCE [LARGE SCALE GENOMIC DNA]</scope>
    <source>
        <strain evidence="2 3">A1S7</strain>
    </source>
</reference>
<dbReference type="Proteomes" id="UP001382727">
    <property type="component" value="Chromosome"/>
</dbReference>
<dbReference type="RefSeq" id="WP_338749433.1">
    <property type="nucleotide sequence ID" value="NZ_CP144913.1"/>
</dbReference>
<dbReference type="EMBL" id="CP144913">
    <property type="protein sequence ID" value="WXB76448.1"/>
    <property type="molecule type" value="Genomic_DNA"/>
</dbReference>